<evidence type="ECO:0008006" key="3">
    <source>
        <dbReference type="Google" id="ProtNLM"/>
    </source>
</evidence>
<dbReference type="EMBL" id="CP027231">
    <property type="protein sequence ID" value="AVM54019.1"/>
    <property type="molecule type" value="Genomic_DNA"/>
</dbReference>
<gene>
    <name evidence="1" type="ORF">C4H11_07620</name>
</gene>
<reference evidence="1 2" key="1">
    <citation type="submission" date="2018-02" db="EMBL/GenBank/DDBJ databases">
        <authorList>
            <person name="Holder M.E."/>
            <person name="Ajami N.J."/>
            <person name="Petrosino J.F."/>
        </authorList>
    </citation>
    <scope>NUCLEOTIDE SEQUENCE [LARGE SCALE GENOMIC DNA]</scope>
    <source>
        <strain evidence="1 2">ATCC 33285</strain>
    </source>
</reference>
<keyword evidence="2" id="KW-1185">Reference proteome</keyword>
<sequence>MKRLLYLFMPLLCCACEENTSIDPTLMPEATKTGKNTLGCLIDGWIYTGGRFGLPKATIINDEKTDYCLIETKVGIFKTLRFKLVNPTVNAECAYIDAILEEENMGNGKAFITRKDGTVISGTFSGNRITEGRFDIRYIEKNTEENIAY</sequence>
<evidence type="ECO:0000313" key="1">
    <source>
        <dbReference type="EMBL" id="AVM54019.1"/>
    </source>
</evidence>
<proteinExistence type="predicted"/>
<accession>A0ABM6TB86</accession>
<organism evidence="1 2">
    <name type="scientific">Bacteroides zoogleoformans</name>
    <dbReference type="NCBI Taxonomy" id="28119"/>
    <lineage>
        <taxon>Bacteria</taxon>
        <taxon>Pseudomonadati</taxon>
        <taxon>Bacteroidota</taxon>
        <taxon>Bacteroidia</taxon>
        <taxon>Bacteroidales</taxon>
        <taxon>Bacteroidaceae</taxon>
        <taxon>Bacteroides</taxon>
    </lineage>
</organism>
<evidence type="ECO:0000313" key="2">
    <source>
        <dbReference type="Proteomes" id="UP000238304"/>
    </source>
</evidence>
<dbReference type="Proteomes" id="UP000238304">
    <property type="component" value="Chromosome"/>
</dbReference>
<protein>
    <recommendedName>
        <fullName evidence="3">Lipoprotein</fullName>
    </recommendedName>
</protein>
<name>A0ABM6TB86_9BACE</name>